<evidence type="ECO:0000313" key="8">
    <source>
        <dbReference type="EMBL" id="KAH3669185.1"/>
    </source>
</evidence>
<dbReference type="GO" id="GO:0015935">
    <property type="term" value="C:small ribosomal subunit"/>
    <property type="evidence" value="ECO:0007669"/>
    <property type="project" value="TreeGrafter"/>
</dbReference>
<comment type="subcellular location">
    <subcellularLocation>
        <location evidence="1">Mitochondrion</location>
    </subcellularLocation>
</comment>
<dbReference type="InterPro" id="IPR010979">
    <property type="entry name" value="Ribosomal_uS13-like_H2TH"/>
</dbReference>
<dbReference type="PROSITE" id="PS50159">
    <property type="entry name" value="RIBOSOMAL_S13_2"/>
    <property type="match status" value="1"/>
</dbReference>
<name>A0A9P8T8G7_9ASCO</name>
<proteinExistence type="inferred from homology"/>
<organism evidence="8 9">
    <name type="scientific">Wickerhamomyces mucosus</name>
    <dbReference type="NCBI Taxonomy" id="1378264"/>
    <lineage>
        <taxon>Eukaryota</taxon>
        <taxon>Fungi</taxon>
        <taxon>Dikarya</taxon>
        <taxon>Ascomycota</taxon>
        <taxon>Saccharomycotina</taxon>
        <taxon>Saccharomycetes</taxon>
        <taxon>Phaffomycetales</taxon>
        <taxon>Wickerhamomycetaceae</taxon>
        <taxon>Wickerhamomyces</taxon>
    </lineage>
</organism>
<evidence type="ECO:0000256" key="3">
    <source>
        <dbReference type="ARBA" id="ARBA00022980"/>
    </source>
</evidence>
<comment type="function">
    <text evidence="6">Component of the mitochondrial ribosome (mitoribosome), a dedicated translation machinery responsible for the synthesis of mitochondrial genome-encoded proteins, including at least some of the essential transmembrane subunits of the mitochondrial respiratory chain. The mitoribosomes are attached to the mitochondrial inner membrane and translation products are cotranslationally integrated into the membrane.</text>
</comment>
<protein>
    <recommendedName>
        <fullName evidence="7">Small ribosomal subunit protein uS13m</fullName>
    </recommendedName>
</protein>
<dbReference type="OrthoDB" id="525520at2759"/>
<dbReference type="InterPro" id="IPR027437">
    <property type="entry name" value="Rbsml_uS13_C"/>
</dbReference>
<comment type="similarity">
    <text evidence="2">Belongs to the universal ribosomal protein uS13 family.</text>
</comment>
<gene>
    <name evidence="8" type="ORF">WICMUC_005024</name>
</gene>
<evidence type="ECO:0000313" key="9">
    <source>
        <dbReference type="Proteomes" id="UP000769528"/>
    </source>
</evidence>
<comment type="caution">
    <text evidence="8">The sequence shown here is derived from an EMBL/GenBank/DDBJ whole genome shotgun (WGS) entry which is preliminary data.</text>
</comment>
<reference evidence="8" key="1">
    <citation type="journal article" date="2021" name="Open Biol.">
        <title>Shared evolutionary footprints suggest mitochondrial oxidative damage underlies multiple complex I losses in fungi.</title>
        <authorList>
            <person name="Schikora-Tamarit M.A."/>
            <person name="Marcet-Houben M."/>
            <person name="Nosek J."/>
            <person name="Gabaldon T."/>
        </authorList>
    </citation>
    <scope>NUCLEOTIDE SEQUENCE</scope>
    <source>
        <strain evidence="8">CBS6341</strain>
    </source>
</reference>
<dbReference type="EMBL" id="JAEUBF010001336">
    <property type="protein sequence ID" value="KAH3669185.1"/>
    <property type="molecule type" value="Genomic_DNA"/>
</dbReference>
<sequence>MVTTIMGKPFRAKELVTIGLKSKFYGLSEHDVSKVCSKLGFYPKMRIHQLTEQQILGITKELSDLTIGADKKAIIRSNIALKRTIGSYAGMRHALGLPVRGQRTKTNAKTARRLNRIERRGYATSTNQYNAIGLQESFHHSEQGVFAGFKNFMRILI</sequence>
<keyword evidence="4" id="KW-0496">Mitochondrion</keyword>
<dbReference type="PANTHER" id="PTHR10871:SF1">
    <property type="entry name" value="SMALL RIBOSOMAL SUBUNIT PROTEIN US13M"/>
    <property type="match status" value="1"/>
</dbReference>
<evidence type="ECO:0000256" key="7">
    <source>
        <dbReference type="ARBA" id="ARBA00040757"/>
    </source>
</evidence>
<evidence type="ECO:0000256" key="5">
    <source>
        <dbReference type="ARBA" id="ARBA00023274"/>
    </source>
</evidence>
<dbReference type="GO" id="GO:0003735">
    <property type="term" value="F:structural constituent of ribosome"/>
    <property type="evidence" value="ECO:0007669"/>
    <property type="project" value="InterPro"/>
</dbReference>
<dbReference type="Gene3D" id="1.10.8.50">
    <property type="match status" value="1"/>
</dbReference>
<dbReference type="AlphaFoldDB" id="A0A9P8T8G7"/>
<dbReference type="GO" id="GO:0005739">
    <property type="term" value="C:mitochondrion"/>
    <property type="evidence" value="ECO:0007669"/>
    <property type="project" value="UniProtKB-SubCell"/>
</dbReference>
<dbReference type="Proteomes" id="UP000769528">
    <property type="component" value="Unassembled WGS sequence"/>
</dbReference>
<accession>A0A9P8T8G7</accession>
<dbReference type="Gene3D" id="4.10.910.10">
    <property type="entry name" value="30s ribosomal protein s13, domain 2"/>
    <property type="match status" value="1"/>
</dbReference>
<keyword evidence="9" id="KW-1185">Reference proteome</keyword>
<evidence type="ECO:0000256" key="1">
    <source>
        <dbReference type="ARBA" id="ARBA00004173"/>
    </source>
</evidence>
<dbReference type="InterPro" id="IPR001892">
    <property type="entry name" value="Ribosomal_uS13"/>
</dbReference>
<dbReference type="InterPro" id="IPR018269">
    <property type="entry name" value="Ribosomal_uS13_CS"/>
</dbReference>
<reference evidence="8" key="2">
    <citation type="submission" date="2021-01" db="EMBL/GenBank/DDBJ databases">
        <authorList>
            <person name="Schikora-Tamarit M.A."/>
        </authorList>
    </citation>
    <scope>NUCLEOTIDE SEQUENCE</scope>
    <source>
        <strain evidence="8">CBS6341</strain>
    </source>
</reference>
<evidence type="ECO:0000256" key="6">
    <source>
        <dbReference type="ARBA" id="ARBA00037226"/>
    </source>
</evidence>
<evidence type="ECO:0000256" key="4">
    <source>
        <dbReference type="ARBA" id="ARBA00023128"/>
    </source>
</evidence>
<dbReference type="FunFam" id="4.10.910.10:FF:000004">
    <property type="entry name" value="Small subunit ribosomal protein S13"/>
    <property type="match status" value="1"/>
</dbReference>
<dbReference type="PROSITE" id="PS00646">
    <property type="entry name" value="RIBOSOMAL_S13_1"/>
    <property type="match status" value="1"/>
</dbReference>
<dbReference type="SUPFAM" id="SSF46946">
    <property type="entry name" value="S13-like H2TH domain"/>
    <property type="match status" value="1"/>
</dbReference>
<dbReference type="Pfam" id="PF00416">
    <property type="entry name" value="Ribosomal_S13"/>
    <property type="match status" value="1"/>
</dbReference>
<dbReference type="GO" id="GO:0006412">
    <property type="term" value="P:translation"/>
    <property type="evidence" value="ECO:0007669"/>
    <property type="project" value="InterPro"/>
</dbReference>
<keyword evidence="5" id="KW-0687">Ribonucleoprotein</keyword>
<keyword evidence="3" id="KW-0689">Ribosomal protein</keyword>
<evidence type="ECO:0000256" key="2">
    <source>
        <dbReference type="ARBA" id="ARBA00008080"/>
    </source>
</evidence>
<dbReference type="PANTHER" id="PTHR10871">
    <property type="entry name" value="30S RIBOSOMAL PROTEIN S13/40S RIBOSOMAL PROTEIN S18"/>
    <property type="match status" value="1"/>
</dbReference>
<dbReference type="GO" id="GO:0003723">
    <property type="term" value="F:RNA binding"/>
    <property type="evidence" value="ECO:0007669"/>
    <property type="project" value="InterPro"/>
</dbReference>